<sequence length="102" mass="11249">MGALIRYATRDYNDGGSPSRLPTGEEGARQTGFGDRLPRGPRRVGRTYRLRPPRVRDAAIVPVAPGVAVAARAQPTTGESRCHRRPFVGQVYLLNRNPHLVF</sequence>
<accession>A0A4C1ZCV5</accession>
<name>A0A4C1ZCV5_EUMVA</name>
<organism evidence="2 3">
    <name type="scientific">Eumeta variegata</name>
    <name type="common">Bagworm moth</name>
    <name type="synonym">Eumeta japonica</name>
    <dbReference type="NCBI Taxonomy" id="151549"/>
    <lineage>
        <taxon>Eukaryota</taxon>
        <taxon>Metazoa</taxon>
        <taxon>Ecdysozoa</taxon>
        <taxon>Arthropoda</taxon>
        <taxon>Hexapoda</taxon>
        <taxon>Insecta</taxon>
        <taxon>Pterygota</taxon>
        <taxon>Neoptera</taxon>
        <taxon>Endopterygota</taxon>
        <taxon>Lepidoptera</taxon>
        <taxon>Glossata</taxon>
        <taxon>Ditrysia</taxon>
        <taxon>Tineoidea</taxon>
        <taxon>Psychidae</taxon>
        <taxon>Oiketicinae</taxon>
        <taxon>Eumeta</taxon>
    </lineage>
</organism>
<dbReference type="EMBL" id="BGZK01001746">
    <property type="protein sequence ID" value="GBP85570.1"/>
    <property type="molecule type" value="Genomic_DNA"/>
</dbReference>
<protein>
    <submittedName>
        <fullName evidence="2">Uncharacterized protein</fullName>
    </submittedName>
</protein>
<gene>
    <name evidence="2" type="ORF">EVAR_64561_1</name>
</gene>
<comment type="caution">
    <text evidence="2">The sequence shown here is derived from an EMBL/GenBank/DDBJ whole genome shotgun (WGS) entry which is preliminary data.</text>
</comment>
<dbReference type="AlphaFoldDB" id="A0A4C1ZCV5"/>
<evidence type="ECO:0000313" key="3">
    <source>
        <dbReference type="Proteomes" id="UP000299102"/>
    </source>
</evidence>
<keyword evidence="3" id="KW-1185">Reference proteome</keyword>
<feature type="region of interest" description="Disordered" evidence="1">
    <location>
        <begin position="8"/>
        <end position="45"/>
    </location>
</feature>
<dbReference type="Proteomes" id="UP000299102">
    <property type="component" value="Unassembled WGS sequence"/>
</dbReference>
<evidence type="ECO:0000313" key="2">
    <source>
        <dbReference type="EMBL" id="GBP85570.1"/>
    </source>
</evidence>
<proteinExistence type="predicted"/>
<evidence type="ECO:0000256" key="1">
    <source>
        <dbReference type="SAM" id="MobiDB-lite"/>
    </source>
</evidence>
<reference evidence="2 3" key="1">
    <citation type="journal article" date="2019" name="Commun. Biol.">
        <title>The bagworm genome reveals a unique fibroin gene that provides high tensile strength.</title>
        <authorList>
            <person name="Kono N."/>
            <person name="Nakamura H."/>
            <person name="Ohtoshi R."/>
            <person name="Tomita M."/>
            <person name="Numata K."/>
            <person name="Arakawa K."/>
        </authorList>
    </citation>
    <scope>NUCLEOTIDE SEQUENCE [LARGE SCALE GENOMIC DNA]</scope>
</reference>